<feature type="region of interest" description="Disordered" evidence="1">
    <location>
        <begin position="194"/>
        <end position="221"/>
    </location>
</feature>
<keyword evidence="4" id="KW-1185">Reference proteome</keyword>
<dbReference type="EMBL" id="JBHSOD010000028">
    <property type="protein sequence ID" value="MFC5887541.1"/>
    <property type="molecule type" value="Genomic_DNA"/>
</dbReference>
<proteinExistence type="predicted"/>
<evidence type="ECO:0000313" key="3">
    <source>
        <dbReference type="EMBL" id="MFC5887541.1"/>
    </source>
</evidence>
<dbReference type="InterPro" id="IPR011991">
    <property type="entry name" value="ArsR-like_HTH"/>
</dbReference>
<dbReference type="InterPro" id="IPR036390">
    <property type="entry name" value="WH_DNA-bd_sf"/>
</dbReference>
<dbReference type="Proteomes" id="UP001596067">
    <property type="component" value="Unassembled WGS sequence"/>
</dbReference>
<name>A0ABW1F2L9_9ACTN</name>
<reference evidence="4" key="1">
    <citation type="journal article" date="2019" name="Int. J. Syst. Evol. Microbiol.">
        <title>The Global Catalogue of Microorganisms (GCM) 10K type strain sequencing project: providing services to taxonomists for standard genome sequencing and annotation.</title>
        <authorList>
            <consortium name="The Broad Institute Genomics Platform"/>
            <consortium name="The Broad Institute Genome Sequencing Center for Infectious Disease"/>
            <person name="Wu L."/>
            <person name="Ma J."/>
        </authorList>
    </citation>
    <scope>NUCLEOTIDE SEQUENCE [LARGE SCALE GENOMIC DNA]</scope>
    <source>
        <strain evidence="4">CGMCC 4.1469</strain>
    </source>
</reference>
<organism evidence="3 4">
    <name type="scientific">Kitasatospora aburaviensis</name>
    <dbReference type="NCBI Taxonomy" id="67265"/>
    <lineage>
        <taxon>Bacteria</taxon>
        <taxon>Bacillati</taxon>
        <taxon>Actinomycetota</taxon>
        <taxon>Actinomycetes</taxon>
        <taxon>Kitasatosporales</taxon>
        <taxon>Streptomycetaceae</taxon>
        <taxon>Kitasatospora</taxon>
    </lineage>
</organism>
<evidence type="ECO:0000256" key="1">
    <source>
        <dbReference type="SAM" id="MobiDB-lite"/>
    </source>
</evidence>
<evidence type="ECO:0000313" key="4">
    <source>
        <dbReference type="Proteomes" id="UP001596067"/>
    </source>
</evidence>
<dbReference type="CDD" id="cd00090">
    <property type="entry name" value="HTH_ARSR"/>
    <property type="match status" value="1"/>
</dbReference>
<dbReference type="Pfam" id="PF12840">
    <property type="entry name" value="HTH_20"/>
    <property type="match status" value="1"/>
</dbReference>
<dbReference type="SUPFAM" id="SSF46785">
    <property type="entry name" value="Winged helix' DNA-binding domain"/>
    <property type="match status" value="1"/>
</dbReference>
<dbReference type="Gene3D" id="1.10.10.10">
    <property type="entry name" value="Winged helix-like DNA-binding domain superfamily/Winged helix DNA-binding domain"/>
    <property type="match status" value="1"/>
</dbReference>
<gene>
    <name evidence="3" type="ORF">ACFP0N_21465</name>
</gene>
<protein>
    <submittedName>
        <fullName evidence="3">Helix-turn-helix domain-containing protein</fullName>
    </submittedName>
</protein>
<dbReference type="SMART" id="SM00418">
    <property type="entry name" value="HTH_ARSR"/>
    <property type="match status" value="1"/>
</dbReference>
<accession>A0ABW1F2L9</accession>
<sequence>MTEEKRWPHSPDPQTDVVLDARGLRAMAHPVRVQLVGLLRRLGPSTATRLAERMGLTSGATSYHLRQLAAAGFVTEDTERGNARERWWKAVHQNTVWSDRDLAEQEPEAAIGFLRSVVAANALTTQRALNGFDAMSRSWRHAFEFSDWALRLTPEESRELGEELAAVVARYRRDDAREEAPEGAERVAVVLQVLPDPAGGLPAEDTDEAGRDDSGEGGGQR</sequence>
<dbReference type="InterPro" id="IPR036388">
    <property type="entry name" value="WH-like_DNA-bd_sf"/>
</dbReference>
<feature type="domain" description="HTH arsR-type" evidence="2">
    <location>
        <begin position="22"/>
        <end position="104"/>
    </location>
</feature>
<comment type="caution">
    <text evidence="3">The sequence shown here is derived from an EMBL/GenBank/DDBJ whole genome shotgun (WGS) entry which is preliminary data.</text>
</comment>
<dbReference type="RefSeq" id="WP_313766730.1">
    <property type="nucleotide sequence ID" value="NZ_BAAAVH010000014.1"/>
</dbReference>
<evidence type="ECO:0000259" key="2">
    <source>
        <dbReference type="SMART" id="SM00418"/>
    </source>
</evidence>
<dbReference type="InterPro" id="IPR001845">
    <property type="entry name" value="HTH_ArsR_DNA-bd_dom"/>
</dbReference>